<gene>
    <name evidence="2" type="ORF">R28058_35061</name>
</gene>
<proteinExistence type="predicted"/>
<dbReference type="AlphaFoldDB" id="A0A0C7L4N5"/>
<evidence type="ECO:0000313" key="3">
    <source>
        <dbReference type="Proteomes" id="UP000049127"/>
    </source>
</evidence>
<protein>
    <recommendedName>
        <fullName evidence="1">YcxB-like C-terminal domain-containing protein</fullName>
    </recommendedName>
</protein>
<organism evidence="2 3">
    <name type="scientific">Paraclostridium sordellii</name>
    <name type="common">Clostridium sordellii</name>
    <dbReference type="NCBI Taxonomy" id="1505"/>
    <lineage>
        <taxon>Bacteria</taxon>
        <taxon>Bacillati</taxon>
        <taxon>Bacillota</taxon>
        <taxon>Clostridia</taxon>
        <taxon>Peptostreptococcales</taxon>
        <taxon>Peptostreptococcaceae</taxon>
        <taxon>Paraclostridium</taxon>
    </lineage>
</organism>
<dbReference type="EMBL" id="CEKZ01000007">
    <property type="protein sequence ID" value="CEP41406.1"/>
    <property type="molecule type" value="Genomic_DNA"/>
</dbReference>
<evidence type="ECO:0000313" key="2">
    <source>
        <dbReference type="EMBL" id="CEP41406.1"/>
    </source>
</evidence>
<reference evidence="3" key="1">
    <citation type="submission" date="2015-01" db="EMBL/GenBank/DDBJ databases">
        <authorList>
            <person name="Aslett M.A."/>
            <person name="De Silva N."/>
        </authorList>
    </citation>
    <scope>NUCLEOTIDE SEQUENCE [LARGE SCALE GENOMIC DNA]</scope>
    <source>
        <strain evidence="3">R28058</strain>
    </source>
</reference>
<name>A0A0C7L4N5_PARSO</name>
<dbReference type="InterPro" id="IPR025588">
    <property type="entry name" value="YcxB-like_C"/>
</dbReference>
<evidence type="ECO:0000259" key="1">
    <source>
        <dbReference type="Pfam" id="PF14317"/>
    </source>
</evidence>
<sequence length="104" mass="12213">MSFSLYILCGIEKLAIKSIEKKLKSKPGICKESTCKVEENRFLWEQGNNRIEILFSQIYKVIEDNNAIYIFGKEFFILLIIPTSVFKNSEEKNSFMKKMEVFND</sequence>
<accession>A0A0C7L4N5</accession>
<feature type="domain" description="YcxB-like C-terminal" evidence="1">
    <location>
        <begin position="38"/>
        <end position="98"/>
    </location>
</feature>
<dbReference type="Pfam" id="PF14317">
    <property type="entry name" value="YcxB"/>
    <property type="match status" value="1"/>
</dbReference>
<dbReference type="Proteomes" id="UP000049127">
    <property type="component" value="Unassembled WGS sequence"/>
</dbReference>